<accession>A0AAD2G9Q3</accession>
<dbReference type="InterPro" id="IPR036249">
    <property type="entry name" value="Thioredoxin-like_sf"/>
</dbReference>
<gene>
    <name evidence="2" type="ORF">CYCCA115_LOCUS21935</name>
</gene>
<comment type="caution">
    <text evidence="2">The sequence shown here is derived from an EMBL/GenBank/DDBJ whole genome shotgun (WGS) entry which is preliminary data.</text>
</comment>
<dbReference type="Gene3D" id="3.40.30.10">
    <property type="entry name" value="Glutaredoxin"/>
    <property type="match status" value="1"/>
</dbReference>
<dbReference type="Proteomes" id="UP001295423">
    <property type="component" value="Unassembled WGS sequence"/>
</dbReference>
<evidence type="ECO:0000256" key="1">
    <source>
        <dbReference type="SAM" id="MobiDB-lite"/>
    </source>
</evidence>
<evidence type="ECO:0000313" key="3">
    <source>
        <dbReference type="Proteomes" id="UP001295423"/>
    </source>
</evidence>
<dbReference type="EMBL" id="CAKOGP040002280">
    <property type="protein sequence ID" value="CAJ1966351.1"/>
    <property type="molecule type" value="Genomic_DNA"/>
</dbReference>
<evidence type="ECO:0000313" key="2">
    <source>
        <dbReference type="EMBL" id="CAJ1966351.1"/>
    </source>
</evidence>
<reference evidence="2" key="1">
    <citation type="submission" date="2023-08" db="EMBL/GenBank/DDBJ databases">
        <authorList>
            <person name="Audoor S."/>
            <person name="Bilcke G."/>
        </authorList>
    </citation>
    <scope>NUCLEOTIDE SEQUENCE</scope>
</reference>
<feature type="compositionally biased region" description="Basic and acidic residues" evidence="1">
    <location>
        <begin position="50"/>
        <end position="77"/>
    </location>
</feature>
<dbReference type="SUPFAM" id="SSF52833">
    <property type="entry name" value="Thioredoxin-like"/>
    <property type="match status" value="1"/>
</dbReference>
<keyword evidence="3" id="KW-1185">Reference proteome</keyword>
<evidence type="ECO:0008006" key="4">
    <source>
        <dbReference type="Google" id="ProtNLM"/>
    </source>
</evidence>
<protein>
    <recommendedName>
        <fullName evidence="4">Phosducin thioredoxin-like domain-containing protein</fullName>
    </recommendedName>
</protein>
<organism evidence="2 3">
    <name type="scientific">Cylindrotheca closterium</name>
    <dbReference type="NCBI Taxonomy" id="2856"/>
    <lineage>
        <taxon>Eukaryota</taxon>
        <taxon>Sar</taxon>
        <taxon>Stramenopiles</taxon>
        <taxon>Ochrophyta</taxon>
        <taxon>Bacillariophyta</taxon>
        <taxon>Bacillariophyceae</taxon>
        <taxon>Bacillariophycidae</taxon>
        <taxon>Bacillariales</taxon>
        <taxon>Bacillariaceae</taxon>
        <taxon>Cylindrotheca</taxon>
    </lineage>
</organism>
<proteinExistence type="predicted"/>
<feature type="region of interest" description="Disordered" evidence="1">
    <location>
        <begin position="50"/>
        <end position="82"/>
    </location>
</feature>
<sequence>MTTVSPPSPTQPQSIVHKLGRMVSPFAKQSSQRRLRLSLTKLAKDVFDDSEMTEHTEESDLTERTHRTLEVTEHDDQSSNDSFGECSVAFEESILDFVALNDKESDFFVPLNQNEFLVECFMTNECSDVTFIVHFYAADSALSEPIEDLILIRSMEAGSHCQCRRVNAELAPLFTKKLNIDPKQPTIVAIRNGAVISQISDISSSGCWELEKWIADTGILEQPKSASEFARLNTLSC</sequence>
<name>A0AAD2G9Q3_9STRA</name>
<dbReference type="AlphaFoldDB" id="A0AAD2G9Q3"/>